<dbReference type="EMBL" id="CACRYJ010000034">
    <property type="protein sequence ID" value="VZO37387.1"/>
    <property type="molecule type" value="Genomic_DNA"/>
</dbReference>
<dbReference type="Proteomes" id="UP000419743">
    <property type="component" value="Unassembled WGS sequence"/>
</dbReference>
<dbReference type="GO" id="GO:0051537">
    <property type="term" value="F:2 iron, 2 sulfur cluster binding"/>
    <property type="evidence" value="ECO:0007669"/>
    <property type="project" value="UniProtKB-KW"/>
</dbReference>
<dbReference type="InterPro" id="IPR006311">
    <property type="entry name" value="TAT_signal"/>
</dbReference>
<dbReference type="InterPro" id="IPR036922">
    <property type="entry name" value="Rieske_2Fe-2S_sf"/>
</dbReference>
<dbReference type="GO" id="GO:0016705">
    <property type="term" value="F:oxidoreductase activity, acting on paired donors, with incorporation or reduction of molecular oxygen"/>
    <property type="evidence" value="ECO:0007669"/>
    <property type="project" value="UniProtKB-ARBA"/>
</dbReference>
<keyword evidence="4" id="KW-0479">Metal-binding</keyword>
<dbReference type="PANTHER" id="PTHR10134">
    <property type="entry name" value="CYTOCHROME B-C1 COMPLEX SUBUNIT RIESKE, MITOCHONDRIAL"/>
    <property type="match status" value="1"/>
</dbReference>
<dbReference type="GO" id="GO:0046872">
    <property type="term" value="F:metal ion binding"/>
    <property type="evidence" value="ECO:0007669"/>
    <property type="project" value="UniProtKB-KW"/>
</dbReference>
<dbReference type="InterPro" id="IPR017941">
    <property type="entry name" value="Rieske_2Fe-2S"/>
</dbReference>
<evidence type="ECO:0000313" key="12">
    <source>
        <dbReference type="EMBL" id="VZO37387.1"/>
    </source>
</evidence>
<keyword evidence="13" id="KW-1185">Reference proteome</keyword>
<dbReference type="InterPro" id="IPR005805">
    <property type="entry name" value="Rieske_Fe-S_prot_C"/>
</dbReference>
<dbReference type="AlphaFoldDB" id="A0A7M4DK00"/>
<evidence type="ECO:0000259" key="11">
    <source>
        <dbReference type="PROSITE" id="PS51296"/>
    </source>
</evidence>
<keyword evidence="6" id="KW-0411">Iron-sulfur</keyword>
<evidence type="ECO:0000256" key="5">
    <source>
        <dbReference type="ARBA" id="ARBA00023004"/>
    </source>
</evidence>
<organism evidence="12 13">
    <name type="scientific">Occultella aeris</name>
    <dbReference type="NCBI Taxonomy" id="2761496"/>
    <lineage>
        <taxon>Bacteria</taxon>
        <taxon>Bacillati</taxon>
        <taxon>Actinomycetota</taxon>
        <taxon>Actinomycetes</taxon>
        <taxon>Micrococcales</taxon>
        <taxon>Ruaniaceae</taxon>
        <taxon>Occultella</taxon>
    </lineage>
</organism>
<dbReference type="PRINTS" id="PR00162">
    <property type="entry name" value="RIESKE"/>
</dbReference>
<reference evidence="12 13" key="1">
    <citation type="submission" date="2019-11" db="EMBL/GenBank/DDBJ databases">
        <authorList>
            <person name="Criscuolo A."/>
        </authorList>
    </citation>
    <scope>NUCLEOTIDE SEQUENCE [LARGE SCALE GENOMIC DNA]</scope>
    <source>
        <strain evidence="12">CIP111667</strain>
    </source>
</reference>
<dbReference type="GO" id="GO:0004497">
    <property type="term" value="F:monooxygenase activity"/>
    <property type="evidence" value="ECO:0007669"/>
    <property type="project" value="UniProtKB-ARBA"/>
</dbReference>
<dbReference type="GO" id="GO:0016020">
    <property type="term" value="C:membrane"/>
    <property type="evidence" value="ECO:0007669"/>
    <property type="project" value="InterPro"/>
</dbReference>
<gene>
    <name evidence="12" type="primary">petC_1</name>
    <name evidence="12" type="ORF">HALOF300_02462</name>
</gene>
<keyword evidence="7" id="KW-1015">Disulfide bond</keyword>
<evidence type="ECO:0000256" key="4">
    <source>
        <dbReference type="ARBA" id="ARBA00022723"/>
    </source>
</evidence>
<dbReference type="Gene3D" id="2.102.10.10">
    <property type="entry name" value="Rieske [2Fe-2S] iron-sulphur domain"/>
    <property type="match status" value="1"/>
</dbReference>
<keyword evidence="12" id="KW-0560">Oxidoreductase</keyword>
<dbReference type="PROSITE" id="PS51318">
    <property type="entry name" value="TAT"/>
    <property type="match status" value="1"/>
</dbReference>
<evidence type="ECO:0000256" key="8">
    <source>
        <dbReference type="ARBA" id="ARBA00029586"/>
    </source>
</evidence>
<dbReference type="SUPFAM" id="SSF50022">
    <property type="entry name" value="ISP domain"/>
    <property type="match status" value="1"/>
</dbReference>
<evidence type="ECO:0000256" key="2">
    <source>
        <dbReference type="ARBA" id="ARBA00015816"/>
    </source>
</evidence>
<dbReference type="CDD" id="cd03467">
    <property type="entry name" value="Rieske"/>
    <property type="match status" value="1"/>
</dbReference>
<protein>
    <recommendedName>
        <fullName evidence="2">Cytochrome bc1 complex Rieske iron-sulfur subunit</fullName>
    </recommendedName>
    <alternativeName>
        <fullName evidence="8">Cytochrome bc1 reductase complex subunit QcrA</fullName>
    </alternativeName>
</protein>
<keyword evidence="5" id="KW-0408">Iron</keyword>
<dbReference type="InterPro" id="IPR014349">
    <property type="entry name" value="Rieske_Fe-S_prot"/>
</dbReference>
<evidence type="ECO:0000313" key="13">
    <source>
        <dbReference type="Proteomes" id="UP000419743"/>
    </source>
</evidence>
<evidence type="ECO:0000256" key="6">
    <source>
        <dbReference type="ARBA" id="ARBA00023014"/>
    </source>
</evidence>
<evidence type="ECO:0000256" key="1">
    <source>
        <dbReference type="ARBA" id="ARBA00002494"/>
    </source>
</evidence>
<dbReference type="Pfam" id="PF00355">
    <property type="entry name" value="Rieske"/>
    <property type="match status" value="1"/>
</dbReference>
<feature type="domain" description="Rieske" evidence="11">
    <location>
        <begin position="61"/>
        <end position="152"/>
    </location>
</feature>
<evidence type="ECO:0000256" key="9">
    <source>
        <dbReference type="ARBA" id="ARBA00034078"/>
    </source>
</evidence>
<evidence type="ECO:0000256" key="3">
    <source>
        <dbReference type="ARBA" id="ARBA00022714"/>
    </source>
</evidence>
<name>A0A7M4DK00_9MICO</name>
<keyword evidence="3" id="KW-0001">2Fe-2S</keyword>
<comment type="function">
    <text evidence="1">Iron-sulfur subunit of the cytochrome bc1 complex, an essential component of the respiratory electron transport chain required for ATP synthesis. The bc1 complex catalyzes the oxidation of menaquinol and the reduction of cytochrome c in the respiratory chain. The bc1 complex operates through a Q-cycle mechanism that couples electron transfer to generation of the proton gradient that drives ATP synthesis.</text>
</comment>
<accession>A0A7M4DK00</accession>
<comment type="cofactor">
    <cofactor evidence="9">
        <name>[2Fe-2S] cluster</name>
        <dbReference type="ChEBI" id="CHEBI:190135"/>
    </cofactor>
</comment>
<sequence>MSNHVSRRRMLGAGVVLTAAAAGYVVARNLPSAERPADTRYPLPGEPSSEVGDSDTTDPGTRLLAVDEIPDGGGVVLAKQQLVLTRSGDTVRGFSAVCTHQGCLVDAVRDGSIVCPCHGSHFDADTGAVFTGPASRPLPDVAVTVAGGEVRLG</sequence>
<proteinExistence type="predicted"/>
<dbReference type="PROSITE" id="PS51296">
    <property type="entry name" value="RIESKE"/>
    <property type="match status" value="1"/>
</dbReference>
<feature type="region of interest" description="Disordered" evidence="10">
    <location>
        <begin position="35"/>
        <end position="60"/>
    </location>
</feature>
<evidence type="ECO:0000256" key="10">
    <source>
        <dbReference type="SAM" id="MobiDB-lite"/>
    </source>
</evidence>
<comment type="caution">
    <text evidence="12">The sequence shown here is derived from an EMBL/GenBank/DDBJ whole genome shotgun (WGS) entry which is preliminary data.</text>
</comment>
<evidence type="ECO:0000256" key="7">
    <source>
        <dbReference type="ARBA" id="ARBA00023157"/>
    </source>
</evidence>